<comment type="catalytic activity">
    <reaction evidence="9">
        <text>cyclobutadipyrimidine (in DNA) = 2 pyrimidine residues (in DNA).</text>
        <dbReference type="EC" id="4.1.99.3"/>
    </reaction>
</comment>
<evidence type="ECO:0000256" key="8">
    <source>
        <dbReference type="ARBA" id="ARBA00031671"/>
    </source>
</evidence>
<evidence type="ECO:0000256" key="3">
    <source>
        <dbReference type="ARBA" id="ARBA00013149"/>
    </source>
</evidence>
<feature type="binding site" evidence="12">
    <location>
        <begin position="378"/>
        <end position="380"/>
    </location>
    <ligand>
        <name>FAD</name>
        <dbReference type="ChEBI" id="CHEBI:57692"/>
    </ligand>
</feature>
<dbReference type="GO" id="GO:0032922">
    <property type="term" value="P:circadian regulation of gene expression"/>
    <property type="evidence" value="ECO:0007669"/>
    <property type="project" value="TreeGrafter"/>
</dbReference>
<feature type="binding site" evidence="12">
    <location>
        <position position="278"/>
    </location>
    <ligand>
        <name>FAD</name>
        <dbReference type="ChEBI" id="CHEBI:57692"/>
    </ligand>
</feature>
<comment type="cofactor">
    <cofactor evidence="1">
        <name>(6R)-5,10-methylene-5,6,7,8-tetrahydrofolate</name>
        <dbReference type="ChEBI" id="CHEBI:15636"/>
    </cofactor>
</comment>
<protein>
    <recommendedName>
        <fullName evidence="4">Deoxyribodipyrimidine photo-lyase</fullName>
        <ecNumber evidence="3">4.1.99.3</ecNumber>
    </recommendedName>
    <alternativeName>
        <fullName evidence="8">DNA photolyase</fullName>
    </alternativeName>
    <alternativeName>
        <fullName evidence="11">Photoreactivating enzyme</fullName>
    </alternativeName>
</protein>
<keyword evidence="7 14" id="KW-0157">Chromophore</keyword>
<evidence type="ECO:0000256" key="1">
    <source>
        <dbReference type="ARBA" id="ARBA00001932"/>
    </source>
</evidence>
<proteinExistence type="inferred from homology"/>
<feature type="binding site" evidence="12">
    <location>
        <begin position="241"/>
        <end position="245"/>
    </location>
    <ligand>
        <name>FAD</name>
        <dbReference type="ChEBI" id="CHEBI:57692"/>
    </ligand>
</feature>
<evidence type="ECO:0000313" key="16">
    <source>
        <dbReference type="EMBL" id="MDT0581567.1"/>
    </source>
</evidence>
<feature type="site" description="Electron transfer via tryptophanyl radical" evidence="13">
    <location>
        <position position="388"/>
    </location>
</feature>
<dbReference type="Pfam" id="PF03441">
    <property type="entry name" value="FAD_binding_7"/>
    <property type="match status" value="1"/>
</dbReference>
<feature type="site" description="Electron transfer via tryptophanyl radical" evidence="13">
    <location>
        <position position="365"/>
    </location>
</feature>
<dbReference type="RefSeq" id="WP_311360349.1">
    <property type="nucleotide sequence ID" value="NZ_JAVRIE010000001.1"/>
</dbReference>
<dbReference type="EC" id="4.1.99.3" evidence="3"/>
<dbReference type="Gene3D" id="1.25.40.80">
    <property type="match status" value="1"/>
</dbReference>
<sequence>MTANNSQNNVCIMWFRQDLRLLDNPAFSFAAEQGNVLPVFIFDNTAPKNAKLGGASQWWLHNSLKSLNKSLDNHLLVLSGDPKKLIPQLCEEYSASSVVWNRCYEEWQRERDASIKSELNKNDIPARSFNGSLLWEPMQVLKKDETPYKVFTPYYRKGCLQKDPPRFPVSKPENLTLCEAKGAGETGIEQLKLTPSIPWYKDMEKMWEPGEEGAASRLSRFIEEAAQSYQNDRNLPAVKGTSLLSPHLHFGEISPNQAWFAILGAFDNAFDHKDLDVYLSELGWREFSYYLLYHFDNINEVNFNAKFNHFPWRSSRKDLEAWQKGQTGIPIVDAGMRELYKTGYMHNRVRMIVGSFLVKNLLIDWREGERWFWDCLLDADMASNSAGWQWVAGSGADASPYFRVFNPLLQGEKFDKEGEYVKTYCPELAKLPSKLIHQPWAAEKNVLKACGIELGKDYPKPIVDLKASRQRALDAFSEMKERNEQAE</sequence>
<keyword evidence="16" id="KW-0456">Lyase</keyword>
<dbReference type="PANTHER" id="PTHR11455">
    <property type="entry name" value="CRYPTOCHROME"/>
    <property type="match status" value="1"/>
</dbReference>
<evidence type="ECO:0000256" key="11">
    <source>
        <dbReference type="ARBA" id="ARBA00083107"/>
    </source>
</evidence>
<evidence type="ECO:0000256" key="13">
    <source>
        <dbReference type="PIRSR" id="PIRSR602081-2"/>
    </source>
</evidence>
<dbReference type="FunFam" id="1.10.579.10:FF:000003">
    <property type="entry name" value="Deoxyribodipyrimidine photo-lyase"/>
    <property type="match status" value="1"/>
</dbReference>
<keyword evidence="5 12" id="KW-0285">Flavoprotein</keyword>
<dbReference type="Gene3D" id="1.10.579.10">
    <property type="entry name" value="DNA Cyclobutane Dipyrimidine Photolyase, subunit A, domain 3"/>
    <property type="match status" value="1"/>
</dbReference>
<evidence type="ECO:0000256" key="2">
    <source>
        <dbReference type="ARBA" id="ARBA00005862"/>
    </source>
</evidence>
<dbReference type="InterPro" id="IPR036134">
    <property type="entry name" value="Crypto/Photolyase_FAD-like_sf"/>
</dbReference>
<evidence type="ECO:0000256" key="12">
    <source>
        <dbReference type="PIRSR" id="PIRSR602081-1"/>
    </source>
</evidence>
<dbReference type="Proteomes" id="UP001249020">
    <property type="component" value="Unassembled WGS sequence"/>
</dbReference>
<dbReference type="PANTHER" id="PTHR11455:SF18">
    <property type="entry name" value="SI:CH1073-390K14.1"/>
    <property type="match status" value="1"/>
</dbReference>
<accession>A0AAW8QXA4</accession>
<comment type="cofactor">
    <cofactor evidence="12">
        <name>FAD</name>
        <dbReference type="ChEBI" id="CHEBI:57692"/>
    </cofactor>
    <text evidence="12">Binds 1 FAD per subunit.</text>
</comment>
<evidence type="ECO:0000256" key="10">
    <source>
        <dbReference type="ARBA" id="ARBA00059220"/>
    </source>
</evidence>
<organism evidence="16 17">
    <name type="scientific">Brumicola blandensis</name>
    <dbReference type="NCBI Taxonomy" id="3075611"/>
    <lineage>
        <taxon>Bacteria</taxon>
        <taxon>Pseudomonadati</taxon>
        <taxon>Pseudomonadota</taxon>
        <taxon>Gammaproteobacteria</taxon>
        <taxon>Alteromonadales</taxon>
        <taxon>Alteromonadaceae</taxon>
        <taxon>Brumicola</taxon>
    </lineage>
</organism>
<keyword evidence="17" id="KW-1185">Reference proteome</keyword>
<dbReference type="GO" id="GO:0071949">
    <property type="term" value="F:FAD binding"/>
    <property type="evidence" value="ECO:0007669"/>
    <property type="project" value="TreeGrafter"/>
</dbReference>
<evidence type="ECO:0000256" key="7">
    <source>
        <dbReference type="ARBA" id="ARBA00022991"/>
    </source>
</evidence>
<dbReference type="GO" id="GO:0003677">
    <property type="term" value="F:DNA binding"/>
    <property type="evidence" value="ECO:0007669"/>
    <property type="project" value="TreeGrafter"/>
</dbReference>
<dbReference type="GO" id="GO:0005737">
    <property type="term" value="C:cytoplasm"/>
    <property type="evidence" value="ECO:0007669"/>
    <property type="project" value="TreeGrafter"/>
</dbReference>
<evidence type="ECO:0000313" key="17">
    <source>
        <dbReference type="Proteomes" id="UP001249020"/>
    </source>
</evidence>
<dbReference type="Gene3D" id="3.40.50.620">
    <property type="entry name" value="HUPs"/>
    <property type="match status" value="1"/>
</dbReference>
<comment type="function">
    <text evidence="10">Involved in repair of UV radiation-induced DNA damage. Catalyzes the light-dependent monomerization (300-600 nm) of cyclobutyl pyrimidine dimers (in cis-syn configuration), which are formed between adjacent bases on the same DNA strand upon exposure to ultraviolet radiation.</text>
</comment>
<evidence type="ECO:0000256" key="6">
    <source>
        <dbReference type="ARBA" id="ARBA00022827"/>
    </source>
</evidence>
<dbReference type="InterPro" id="IPR002081">
    <property type="entry name" value="Cryptochrome/DNA_photolyase_1"/>
</dbReference>
<evidence type="ECO:0000256" key="4">
    <source>
        <dbReference type="ARBA" id="ARBA00014046"/>
    </source>
</evidence>
<evidence type="ECO:0000259" key="15">
    <source>
        <dbReference type="PROSITE" id="PS51645"/>
    </source>
</evidence>
<feature type="binding site" evidence="12">
    <location>
        <position position="229"/>
    </location>
    <ligand>
        <name>FAD</name>
        <dbReference type="ChEBI" id="CHEBI:57692"/>
    </ligand>
</feature>
<dbReference type="Pfam" id="PF00875">
    <property type="entry name" value="DNA_photolyase"/>
    <property type="match status" value="1"/>
</dbReference>
<dbReference type="EMBL" id="JAVRIE010000001">
    <property type="protein sequence ID" value="MDT0581567.1"/>
    <property type="molecule type" value="Genomic_DNA"/>
</dbReference>
<evidence type="ECO:0000256" key="9">
    <source>
        <dbReference type="ARBA" id="ARBA00033999"/>
    </source>
</evidence>
<dbReference type="GO" id="GO:0003904">
    <property type="term" value="F:deoxyribodipyrimidine photo-lyase activity"/>
    <property type="evidence" value="ECO:0007669"/>
    <property type="project" value="UniProtKB-EC"/>
</dbReference>
<dbReference type="InterPro" id="IPR018394">
    <property type="entry name" value="DNA_photolyase_1_CS_C"/>
</dbReference>
<keyword evidence="6 12" id="KW-0274">FAD</keyword>
<evidence type="ECO:0000256" key="14">
    <source>
        <dbReference type="RuleBase" id="RU004182"/>
    </source>
</evidence>
<gene>
    <name evidence="16" type="ORF">RM544_03380</name>
</gene>
<reference evidence="16 17" key="1">
    <citation type="submission" date="2023-09" db="EMBL/GenBank/DDBJ databases">
        <authorList>
            <person name="Rey-Velasco X."/>
        </authorList>
    </citation>
    <scope>NUCLEOTIDE SEQUENCE [LARGE SCALE GENOMIC DNA]</scope>
    <source>
        <strain evidence="16 17">W409</strain>
    </source>
</reference>
<dbReference type="InterPro" id="IPR005101">
    <property type="entry name" value="Cryptochr/Photolyase_FAD-bd"/>
</dbReference>
<feature type="site" description="Electron transfer via tryptophanyl radical" evidence="13">
    <location>
        <position position="312"/>
    </location>
</feature>
<dbReference type="PROSITE" id="PS00394">
    <property type="entry name" value="DNA_PHOTOLYASES_1_1"/>
    <property type="match status" value="1"/>
</dbReference>
<name>A0AAW8QXA4_9ALTE</name>
<comment type="similarity">
    <text evidence="2">Belongs to the DNA photolyase class-1 family.</text>
</comment>
<comment type="caution">
    <text evidence="16">The sequence shown here is derived from an EMBL/GenBank/DDBJ whole genome shotgun (WGS) entry which is preliminary data.</text>
</comment>
<dbReference type="AlphaFoldDB" id="A0AAW8QXA4"/>
<dbReference type="SUPFAM" id="SSF52425">
    <property type="entry name" value="Cryptochrome/photolyase, N-terminal domain"/>
    <property type="match status" value="1"/>
</dbReference>
<dbReference type="PROSITE" id="PS51645">
    <property type="entry name" value="PHR_CRY_ALPHA_BETA"/>
    <property type="match status" value="1"/>
</dbReference>
<dbReference type="PRINTS" id="PR00147">
    <property type="entry name" value="DNAPHOTLYASE"/>
</dbReference>
<evidence type="ECO:0000256" key="5">
    <source>
        <dbReference type="ARBA" id="ARBA00022630"/>
    </source>
</evidence>
<dbReference type="InterPro" id="IPR006050">
    <property type="entry name" value="DNA_photolyase_N"/>
</dbReference>
<comment type="similarity">
    <text evidence="14">Belongs to the DNA photolyase family.</text>
</comment>
<feature type="domain" description="Photolyase/cryptochrome alpha/beta" evidence="15">
    <location>
        <begin position="9"/>
        <end position="134"/>
    </location>
</feature>
<dbReference type="SUPFAM" id="SSF48173">
    <property type="entry name" value="Cryptochrome/photolyase FAD-binding domain"/>
    <property type="match status" value="1"/>
</dbReference>
<dbReference type="GO" id="GO:0043153">
    <property type="term" value="P:entrainment of circadian clock by photoperiod"/>
    <property type="evidence" value="ECO:0007669"/>
    <property type="project" value="TreeGrafter"/>
</dbReference>
<dbReference type="InterPro" id="IPR014729">
    <property type="entry name" value="Rossmann-like_a/b/a_fold"/>
</dbReference>
<dbReference type="InterPro" id="IPR036155">
    <property type="entry name" value="Crypto/Photolyase_N_sf"/>
</dbReference>
<dbReference type="GO" id="GO:0000719">
    <property type="term" value="P:photoreactive repair"/>
    <property type="evidence" value="ECO:0007669"/>
    <property type="project" value="UniProtKB-ARBA"/>
</dbReference>